<dbReference type="SUPFAM" id="SSF48056">
    <property type="entry name" value="Di-copper centre-containing domain"/>
    <property type="match status" value="1"/>
</dbReference>
<evidence type="ECO:0000259" key="4">
    <source>
        <dbReference type="PROSITE" id="PS00498"/>
    </source>
</evidence>
<keyword evidence="6" id="KW-1185">Reference proteome</keyword>
<organism evidence="5 6">
    <name type="scientific">Hypholoma sublateritium (strain FD-334 SS-4)</name>
    <dbReference type="NCBI Taxonomy" id="945553"/>
    <lineage>
        <taxon>Eukaryota</taxon>
        <taxon>Fungi</taxon>
        <taxon>Dikarya</taxon>
        <taxon>Basidiomycota</taxon>
        <taxon>Agaricomycotina</taxon>
        <taxon>Agaricomycetes</taxon>
        <taxon>Agaricomycetidae</taxon>
        <taxon>Agaricales</taxon>
        <taxon>Agaricineae</taxon>
        <taxon>Strophariaceae</taxon>
        <taxon>Hypholoma</taxon>
    </lineage>
</organism>
<dbReference type="AlphaFoldDB" id="A0A0D2LDS6"/>
<evidence type="ECO:0000313" key="6">
    <source>
        <dbReference type="Proteomes" id="UP000054270"/>
    </source>
</evidence>
<feature type="domain" description="Tyrosinase copper-binding" evidence="4">
    <location>
        <begin position="253"/>
        <end position="264"/>
    </location>
</feature>
<dbReference type="SMR" id="A0A0D2LDS6"/>
<evidence type="ECO:0000256" key="1">
    <source>
        <dbReference type="ARBA" id="ARBA00022723"/>
    </source>
</evidence>
<dbReference type="STRING" id="945553.A0A0D2LDS6"/>
<dbReference type="EMBL" id="KN817531">
    <property type="protein sequence ID" value="KJA25572.1"/>
    <property type="molecule type" value="Genomic_DNA"/>
</dbReference>
<dbReference type="PROSITE" id="PS00498">
    <property type="entry name" value="TYROSINASE_2"/>
    <property type="match status" value="1"/>
</dbReference>
<gene>
    <name evidence="5" type="ORF">HYPSUDRAFT_37613</name>
</gene>
<dbReference type="PRINTS" id="PR00092">
    <property type="entry name" value="TYROSINASE"/>
</dbReference>
<sequence length="328" mass="37703">MASVLQYSRASDHHRQKPCKNLQYRREWRNLDDYQKADYIKAVLCLQAHPAKAPVYEEAKTRFDEFQAYHIQQTDFVHLVGQFLPWHRHFVQQYERALRDECGYKGHSPYWDWTQDSESGFSIKQAPVFDPVTGFGGDGVPGTYVLPPNIETSELIFPAEFRGCVQDGPFANLTLRLGPGRHRTTHCLTRGIGNVDSMYLNSTAIANATKSATFEVFRVQVEGKPITSDHRMHDGGHFAVGGDMSNFYSSPGDPLFFLHHANIDRIWWNWQQMEPSRLYEISGRTTVNPPYVNVTLDWSLQMSKSIGPTIPLWKVMDIHSEHNCYTYV</sequence>
<dbReference type="OMA" id="RSEMWDA"/>
<dbReference type="Gene3D" id="1.10.1280.10">
    <property type="entry name" value="Di-copper center containing domain from catechol oxidase"/>
    <property type="match status" value="1"/>
</dbReference>
<dbReference type="GO" id="GO:0046872">
    <property type="term" value="F:metal ion binding"/>
    <property type="evidence" value="ECO:0007669"/>
    <property type="project" value="UniProtKB-KW"/>
</dbReference>
<dbReference type="PROSITE" id="PS00497">
    <property type="entry name" value="TYROSINASE_1"/>
    <property type="match status" value="1"/>
</dbReference>
<keyword evidence="1" id="KW-0479">Metal-binding</keyword>
<dbReference type="PANTHER" id="PTHR11474:SF126">
    <property type="entry name" value="TYROSINASE-LIKE PROTEIN TYR-1-RELATED"/>
    <property type="match status" value="1"/>
</dbReference>
<accession>A0A0D2LDS6</accession>
<dbReference type="GO" id="GO:0016491">
    <property type="term" value="F:oxidoreductase activity"/>
    <property type="evidence" value="ECO:0007669"/>
    <property type="project" value="InterPro"/>
</dbReference>
<dbReference type="InterPro" id="IPR050316">
    <property type="entry name" value="Tyrosinase/Hemocyanin"/>
</dbReference>
<dbReference type="Proteomes" id="UP000054270">
    <property type="component" value="Unassembled WGS sequence"/>
</dbReference>
<dbReference type="InterPro" id="IPR002227">
    <property type="entry name" value="Tyrosinase_Cu-bd"/>
</dbReference>
<evidence type="ECO:0000313" key="5">
    <source>
        <dbReference type="EMBL" id="KJA25572.1"/>
    </source>
</evidence>
<name>A0A0D2LDS6_HYPSF</name>
<protein>
    <recommendedName>
        <fullName evidence="3 4">Tyrosinase copper-binding domain-containing protein</fullName>
    </recommendedName>
</protein>
<proteinExistence type="predicted"/>
<reference evidence="6" key="1">
    <citation type="submission" date="2014-04" db="EMBL/GenBank/DDBJ databases">
        <title>Evolutionary Origins and Diversification of the Mycorrhizal Mutualists.</title>
        <authorList>
            <consortium name="DOE Joint Genome Institute"/>
            <consortium name="Mycorrhizal Genomics Consortium"/>
            <person name="Kohler A."/>
            <person name="Kuo A."/>
            <person name="Nagy L.G."/>
            <person name="Floudas D."/>
            <person name="Copeland A."/>
            <person name="Barry K.W."/>
            <person name="Cichocki N."/>
            <person name="Veneault-Fourrey C."/>
            <person name="LaButti K."/>
            <person name="Lindquist E.A."/>
            <person name="Lipzen A."/>
            <person name="Lundell T."/>
            <person name="Morin E."/>
            <person name="Murat C."/>
            <person name="Riley R."/>
            <person name="Ohm R."/>
            <person name="Sun H."/>
            <person name="Tunlid A."/>
            <person name="Henrissat B."/>
            <person name="Grigoriev I.V."/>
            <person name="Hibbett D.S."/>
            <person name="Martin F."/>
        </authorList>
    </citation>
    <scope>NUCLEOTIDE SEQUENCE [LARGE SCALE GENOMIC DNA]</scope>
    <source>
        <strain evidence="6">FD-334 SS-4</strain>
    </source>
</reference>
<dbReference type="Pfam" id="PF00264">
    <property type="entry name" value="Tyrosinase"/>
    <property type="match status" value="1"/>
</dbReference>
<keyword evidence="2" id="KW-0186">Copper</keyword>
<dbReference type="OrthoDB" id="6132182at2759"/>
<dbReference type="PANTHER" id="PTHR11474">
    <property type="entry name" value="TYROSINASE FAMILY MEMBER"/>
    <property type="match status" value="1"/>
</dbReference>
<evidence type="ECO:0000256" key="2">
    <source>
        <dbReference type="ARBA" id="ARBA00023008"/>
    </source>
</evidence>
<evidence type="ECO:0000259" key="3">
    <source>
        <dbReference type="PROSITE" id="PS00497"/>
    </source>
</evidence>
<feature type="domain" description="Tyrosinase copper-binding" evidence="3">
    <location>
        <begin position="78"/>
        <end position="95"/>
    </location>
</feature>
<dbReference type="InterPro" id="IPR008922">
    <property type="entry name" value="Di-copper_centre_dom_sf"/>
</dbReference>